<proteinExistence type="predicted"/>
<protein>
    <recommendedName>
        <fullName evidence="4">Secreted protein</fullName>
    </recommendedName>
</protein>
<evidence type="ECO:0000313" key="3">
    <source>
        <dbReference type="Proteomes" id="UP000007755"/>
    </source>
</evidence>
<feature type="chain" id="PRO_5003318643" description="Secreted protein" evidence="1">
    <location>
        <begin position="25"/>
        <end position="115"/>
    </location>
</feature>
<reference evidence="2" key="1">
    <citation type="submission" date="2011-02" db="EMBL/GenBank/DDBJ databases">
        <title>The genome of the leaf-cutting ant Acromyrmex echinatior suggests key adaptations to social evolution and fungus farming.</title>
        <authorList>
            <person name="Nygaard S."/>
            <person name="Zhang G."/>
        </authorList>
    </citation>
    <scope>NUCLEOTIDE SEQUENCE</scope>
</reference>
<organism evidence="3">
    <name type="scientific">Acromyrmex echinatior</name>
    <name type="common">Panamanian leafcutter ant</name>
    <name type="synonym">Acromyrmex octospinosus echinatior</name>
    <dbReference type="NCBI Taxonomy" id="103372"/>
    <lineage>
        <taxon>Eukaryota</taxon>
        <taxon>Metazoa</taxon>
        <taxon>Ecdysozoa</taxon>
        <taxon>Arthropoda</taxon>
        <taxon>Hexapoda</taxon>
        <taxon>Insecta</taxon>
        <taxon>Pterygota</taxon>
        <taxon>Neoptera</taxon>
        <taxon>Endopterygota</taxon>
        <taxon>Hymenoptera</taxon>
        <taxon>Apocrita</taxon>
        <taxon>Aculeata</taxon>
        <taxon>Formicoidea</taxon>
        <taxon>Formicidae</taxon>
        <taxon>Myrmicinae</taxon>
        <taxon>Acromyrmex</taxon>
    </lineage>
</organism>
<dbReference type="AlphaFoldDB" id="F4WGK4"/>
<accession>F4WGK4</accession>
<sequence length="115" mass="13054">MALSMRPSLLVLPSLVSFAVLRLSRPCRDGETGMERKRFFEDDPRVKRSIRHDGSPRHHNWLCLGLAYRPRIMPSHALAYSPEDLFRHAHNRLDTGMGLQFQGGCTFASQGSGFE</sequence>
<name>F4WGK4_ACREC</name>
<feature type="signal peptide" evidence="1">
    <location>
        <begin position="1"/>
        <end position="24"/>
    </location>
</feature>
<dbReference type="Proteomes" id="UP000007755">
    <property type="component" value="Unassembled WGS sequence"/>
</dbReference>
<gene>
    <name evidence="2" type="ORF">G5I_04785</name>
</gene>
<evidence type="ECO:0000313" key="2">
    <source>
        <dbReference type="EMBL" id="EGI66669.1"/>
    </source>
</evidence>
<keyword evidence="1" id="KW-0732">Signal</keyword>
<evidence type="ECO:0000256" key="1">
    <source>
        <dbReference type="SAM" id="SignalP"/>
    </source>
</evidence>
<keyword evidence="3" id="KW-1185">Reference proteome</keyword>
<evidence type="ECO:0008006" key="4">
    <source>
        <dbReference type="Google" id="ProtNLM"/>
    </source>
</evidence>
<dbReference type="InParanoid" id="F4WGK4"/>
<dbReference type="EMBL" id="GL888137">
    <property type="protein sequence ID" value="EGI66669.1"/>
    <property type="molecule type" value="Genomic_DNA"/>
</dbReference>